<protein>
    <submittedName>
        <fullName evidence="2">Transposase IS4 family protein</fullName>
    </submittedName>
</protein>
<dbReference type="AlphaFoldDB" id="T0ZD09"/>
<reference evidence="2" key="2">
    <citation type="journal article" date="2014" name="ISME J.">
        <title>Microbial stratification in low pH oxic and suboxic macroscopic growths along an acid mine drainage.</title>
        <authorList>
            <person name="Mendez-Garcia C."/>
            <person name="Mesa V."/>
            <person name="Sprenger R.R."/>
            <person name="Richter M."/>
            <person name="Diez M.S."/>
            <person name="Solano J."/>
            <person name="Bargiela R."/>
            <person name="Golyshina O.V."/>
            <person name="Manteca A."/>
            <person name="Ramos J.L."/>
            <person name="Gallego J.R."/>
            <person name="Llorente I."/>
            <person name="Martins Dos Santos V.A."/>
            <person name="Jensen O.N."/>
            <person name="Pelaez A.I."/>
            <person name="Sanchez J."/>
            <person name="Ferrer M."/>
        </authorList>
    </citation>
    <scope>NUCLEOTIDE SEQUENCE</scope>
</reference>
<comment type="caution">
    <text evidence="2">The sequence shown here is derived from an EMBL/GenBank/DDBJ whole genome shotgun (WGS) entry which is preliminary data.</text>
</comment>
<organism evidence="2">
    <name type="scientific">mine drainage metagenome</name>
    <dbReference type="NCBI Taxonomy" id="410659"/>
    <lineage>
        <taxon>unclassified sequences</taxon>
        <taxon>metagenomes</taxon>
        <taxon>ecological metagenomes</taxon>
    </lineage>
</organism>
<gene>
    <name evidence="2" type="ORF">B1B_14209</name>
</gene>
<evidence type="ECO:0000313" key="2">
    <source>
        <dbReference type="EMBL" id="EQD42097.1"/>
    </source>
</evidence>
<dbReference type="InterPro" id="IPR010332">
    <property type="entry name" value="ATPase_terminase-su_N"/>
</dbReference>
<evidence type="ECO:0000259" key="1">
    <source>
        <dbReference type="Pfam" id="PF06056"/>
    </source>
</evidence>
<dbReference type="EMBL" id="AUZY01009393">
    <property type="protein sequence ID" value="EQD42097.1"/>
    <property type="molecule type" value="Genomic_DNA"/>
</dbReference>
<dbReference type="Gene3D" id="1.10.10.60">
    <property type="entry name" value="Homeodomain-like"/>
    <property type="match status" value="1"/>
</dbReference>
<sequence length="145" mass="16645">MITRGEDVEASALRQRGWSIAAIARHLGRDRKTVRAYLSGNQEAGLRHRVTEGAKGPREYEFTRVRVIEKRHRKPGPEGWLMLRRPVGGSEVKYYLSNAPASMALEEMAWTGCLRWTIEENSELAKGETGLDHYEVTKLRGWYHH</sequence>
<feature type="non-terminal residue" evidence="2">
    <location>
        <position position="145"/>
    </location>
</feature>
<name>T0ZD09_9ZZZZ</name>
<accession>T0ZD09</accession>
<proteinExistence type="predicted"/>
<reference evidence="2" key="1">
    <citation type="submission" date="2013-08" db="EMBL/GenBank/DDBJ databases">
        <authorList>
            <person name="Mendez C."/>
            <person name="Richter M."/>
            <person name="Ferrer M."/>
            <person name="Sanchez J."/>
        </authorList>
    </citation>
    <scope>NUCLEOTIDE SEQUENCE</scope>
</reference>
<feature type="domain" description="Terminase ATPase subunit N-terminal" evidence="1">
    <location>
        <begin position="16"/>
        <end position="41"/>
    </location>
</feature>
<dbReference type="Pfam" id="PF06056">
    <property type="entry name" value="Terminase_5"/>
    <property type="match status" value="1"/>
</dbReference>